<organism evidence="3 4">
    <name type="scientific">Phreatobacter oligotrophus</name>
    <dbReference type="NCBI Taxonomy" id="1122261"/>
    <lineage>
        <taxon>Bacteria</taxon>
        <taxon>Pseudomonadati</taxon>
        <taxon>Pseudomonadota</taxon>
        <taxon>Alphaproteobacteria</taxon>
        <taxon>Hyphomicrobiales</taxon>
        <taxon>Phreatobacteraceae</taxon>
        <taxon>Phreatobacter</taxon>
    </lineage>
</organism>
<reference evidence="3 4" key="1">
    <citation type="submission" date="2018-04" db="EMBL/GenBank/DDBJ databases">
        <title>Genomic Encyclopedia of Archaeal and Bacterial Type Strains, Phase II (KMG-II): from individual species to whole genera.</title>
        <authorList>
            <person name="Goeker M."/>
        </authorList>
    </citation>
    <scope>NUCLEOTIDE SEQUENCE [LARGE SCALE GENOMIC DNA]</scope>
    <source>
        <strain evidence="3 4">DSM 25521</strain>
    </source>
</reference>
<evidence type="ECO:0000256" key="2">
    <source>
        <dbReference type="SAM" id="SignalP"/>
    </source>
</evidence>
<dbReference type="PIRSF" id="PIRSF017082">
    <property type="entry name" value="YflP"/>
    <property type="match status" value="1"/>
</dbReference>
<dbReference type="Gene3D" id="3.40.190.10">
    <property type="entry name" value="Periplasmic binding protein-like II"/>
    <property type="match status" value="1"/>
</dbReference>
<proteinExistence type="inferred from homology"/>
<evidence type="ECO:0000313" key="3">
    <source>
        <dbReference type="EMBL" id="PTM61469.1"/>
    </source>
</evidence>
<dbReference type="InterPro" id="IPR042100">
    <property type="entry name" value="Bug_dom1"/>
</dbReference>
<accession>A0A2T4ZHK0</accession>
<gene>
    <name evidence="3" type="ORF">C8P69_101137</name>
</gene>
<dbReference type="InterPro" id="IPR005064">
    <property type="entry name" value="BUG"/>
</dbReference>
<dbReference type="PANTHER" id="PTHR42928:SF5">
    <property type="entry name" value="BLR1237 PROTEIN"/>
    <property type="match status" value="1"/>
</dbReference>
<protein>
    <submittedName>
        <fullName evidence="3">Tripartite-type tricarboxylate transporter receptor subunit TctC</fullName>
    </submittedName>
</protein>
<dbReference type="AlphaFoldDB" id="A0A2T4ZHK0"/>
<keyword evidence="3" id="KW-0675">Receptor</keyword>
<comment type="similarity">
    <text evidence="1">Belongs to the UPF0065 (bug) family.</text>
</comment>
<name>A0A2T4ZHK0_9HYPH</name>
<dbReference type="RefSeq" id="WP_170118076.1">
    <property type="nucleotide sequence ID" value="NZ_PZZL01000001.1"/>
</dbReference>
<sequence>MVSRRQLLGWAMMAAGLGSPASAQTAALPQRPVRIIVPFSAGTTLDVMARALSAALEPVIGQRPLVVNRDGAAGFIALSEMAQAEADGTTWLFSGPGQFTIQPHIRRRVAFTLDDFAPVCQLYETPFAVVASRRSPATTFAAFLDRARSEPGRIRFGHYGPGSATHLLMVIFARQHGLTFLDIPYRSQGQLVQDLLTGELEAAVLAPGSYEPDIVRHLVILGTSRYPDQPDVPTIVEMGQPPPLASFAGIYVVKGVPEAARAAIEAACLAAAADPVFRGAALRARVEAAPLPAGPFTDRILAQSREVQALVAEIGLRID</sequence>
<dbReference type="CDD" id="cd07012">
    <property type="entry name" value="PBP2_Bug_TTT"/>
    <property type="match status" value="1"/>
</dbReference>
<keyword evidence="4" id="KW-1185">Reference proteome</keyword>
<dbReference type="SUPFAM" id="SSF53850">
    <property type="entry name" value="Periplasmic binding protein-like II"/>
    <property type="match status" value="1"/>
</dbReference>
<dbReference type="Proteomes" id="UP000241808">
    <property type="component" value="Unassembled WGS sequence"/>
</dbReference>
<feature type="chain" id="PRO_5015660266" evidence="2">
    <location>
        <begin position="24"/>
        <end position="319"/>
    </location>
</feature>
<evidence type="ECO:0000256" key="1">
    <source>
        <dbReference type="ARBA" id="ARBA00006987"/>
    </source>
</evidence>
<dbReference type="PANTHER" id="PTHR42928">
    <property type="entry name" value="TRICARBOXYLATE-BINDING PROTEIN"/>
    <property type="match status" value="1"/>
</dbReference>
<keyword evidence="2" id="KW-0732">Signal</keyword>
<dbReference type="Pfam" id="PF03401">
    <property type="entry name" value="TctC"/>
    <property type="match status" value="1"/>
</dbReference>
<dbReference type="EMBL" id="PZZL01000001">
    <property type="protein sequence ID" value="PTM61469.1"/>
    <property type="molecule type" value="Genomic_DNA"/>
</dbReference>
<dbReference type="Gene3D" id="3.40.190.150">
    <property type="entry name" value="Bordetella uptake gene, domain 1"/>
    <property type="match status" value="1"/>
</dbReference>
<comment type="caution">
    <text evidence="3">The sequence shown here is derived from an EMBL/GenBank/DDBJ whole genome shotgun (WGS) entry which is preliminary data.</text>
</comment>
<feature type="signal peptide" evidence="2">
    <location>
        <begin position="1"/>
        <end position="23"/>
    </location>
</feature>
<evidence type="ECO:0000313" key="4">
    <source>
        <dbReference type="Proteomes" id="UP000241808"/>
    </source>
</evidence>